<gene>
    <name evidence="2" type="ORF">FU839_17990</name>
</gene>
<reference evidence="2 3" key="1">
    <citation type="submission" date="2019-08" db="EMBL/GenBank/DDBJ databases">
        <title>Draft genome analysis of Rheinheimera tangshanensis isolated from the roots of fresh rice plants (Oryza sativa).</title>
        <authorList>
            <person name="Yu Q."/>
            <person name="Qi Y."/>
            <person name="Zhang H."/>
            <person name="Pu J."/>
        </authorList>
    </citation>
    <scope>NUCLEOTIDE SEQUENCE [LARGE SCALE GENOMIC DNA]</scope>
    <source>
        <strain evidence="2 3">JA3-B52</strain>
    </source>
</reference>
<proteinExistence type="predicted"/>
<feature type="transmembrane region" description="Helical" evidence="1">
    <location>
        <begin position="39"/>
        <end position="60"/>
    </location>
</feature>
<dbReference type="RefSeq" id="WP_147905493.1">
    <property type="nucleotide sequence ID" value="NZ_BAAAGC010000006.1"/>
</dbReference>
<evidence type="ECO:0000313" key="3">
    <source>
        <dbReference type="Proteomes" id="UP000321814"/>
    </source>
</evidence>
<accession>A0A5C8LPM0</accession>
<organism evidence="2 3">
    <name type="scientific">Rheinheimera tangshanensis</name>
    <dbReference type="NCBI Taxonomy" id="400153"/>
    <lineage>
        <taxon>Bacteria</taxon>
        <taxon>Pseudomonadati</taxon>
        <taxon>Pseudomonadota</taxon>
        <taxon>Gammaproteobacteria</taxon>
        <taxon>Chromatiales</taxon>
        <taxon>Chromatiaceae</taxon>
        <taxon>Rheinheimera</taxon>
    </lineage>
</organism>
<dbReference type="AlphaFoldDB" id="A0A5C8LPM0"/>
<dbReference type="EMBL" id="VRLR01000018">
    <property type="protein sequence ID" value="TXK77688.1"/>
    <property type="molecule type" value="Genomic_DNA"/>
</dbReference>
<dbReference type="Proteomes" id="UP000321814">
    <property type="component" value="Unassembled WGS sequence"/>
</dbReference>
<keyword evidence="1" id="KW-1133">Transmembrane helix</keyword>
<evidence type="ECO:0000256" key="1">
    <source>
        <dbReference type="SAM" id="Phobius"/>
    </source>
</evidence>
<comment type="caution">
    <text evidence="2">The sequence shown here is derived from an EMBL/GenBank/DDBJ whole genome shotgun (WGS) entry which is preliminary data.</text>
</comment>
<protein>
    <submittedName>
        <fullName evidence="2">Uncharacterized protein</fullName>
    </submittedName>
</protein>
<keyword evidence="1" id="KW-0812">Transmembrane</keyword>
<name>A0A5C8LPM0_9GAMM</name>
<feature type="transmembrane region" description="Helical" evidence="1">
    <location>
        <begin position="7"/>
        <end position="27"/>
    </location>
</feature>
<keyword evidence="3" id="KW-1185">Reference proteome</keyword>
<dbReference type="OrthoDB" id="5739727at2"/>
<keyword evidence="1" id="KW-0472">Membrane</keyword>
<evidence type="ECO:0000313" key="2">
    <source>
        <dbReference type="EMBL" id="TXK77688.1"/>
    </source>
</evidence>
<sequence>MNINATLYGEFIILFALTMGALCYYLGRRKTQSPVWVGGFGALLSLIPPLGLVYLLALVFKKDVASAAD</sequence>